<dbReference type="RefSeq" id="WP_075724237.1">
    <property type="nucleotide sequence ID" value="NZ_CP009245.1"/>
</dbReference>
<organism evidence="7 8">
    <name type="scientific">Corynebacterium aquilae DSM 44791</name>
    <dbReference type="NCBI Taxonomy" id="1431546"/>
    <lineage>
        <taxon>Bacteria</taxon>
        <taxon>Bacillati</taxon>
        <taxon>Actinomycetota</taxon>
        <taxon>Actinomycetes</taxon>
        <taxon>Mycobacteriales</taxon>
        <taxon>Corynebacteriaceae</taxon>
        <taxon>Corynebacterium</taxon>
    </lineage>
</organism>
<dbReference type="Proteomes" id="UP000185478">
    <property type="component" value="Chromosome"/>
</dbReference>
<feature type="transmembrane region" description="Helical" evidence="6">
    <location>
        <begin position="42"/>
        <end position="66"/>
    </location>
</feature>
<dbReference type="Pfam" id="PF01810">
    <property type="entry name" value="LysE"/>
    <property type="match status" value="1"/>
</dbReference>
<dbReference type="KEGG" id="caqu:CAQU_00340"/>
<evidence type="ECO:0000256" key="5">
    <source>
        <dbReference type="ARBA" id="ARBA00023136"/>
    </source>
</evidence>
<dbReference type="OrthoDB" id="9784202at2"/>
<evidence type="ECO:0008006" key="9">
    <source>
        <dbReference type="Google" id="ProtNLM"/>
    </source>
</evidence>
<evidence type="ECO:0000256" key="1">
    <source>
        <dbReference type="ARBA" id="ARBA00004651"/>
    </source>
</evidence>
<feature type="transmembrane region" description="Helical" evidence="6">
    <location>
        <begin position="157"/>
        <end position="186"/>
    </location>
</feature>
<dbReference type="AlphaFoldDB" id="A0A1L7CD76"/>
<feature type="transmembrane region" description="Helical" evidence="6">
    <location>
        <begin position="198"/>
        <end position="219"/>
    </location>
</feature>
<reference evidence="7 8" key="1">
    <citation type="submission" date="2014-08" db="EMBL/GenBank/DDBJ databases">
        <title>Complete genome sequence of Corynebacterium aquilae S-613T(T) (=DSM 44791(T)), isolated from the choana of a healthy golden eagle.</title>
        <authorList>
            <person name="Ruckert C."/>
            <person name="Albersmeier A."/>
            <person name="Winkler A."/>
            <person name="Kalinowski J."/>
        </authorList>
    </citation>
    <scope>NUCLEOTIDE SEQUENCE [LARGE SCALE GENOMIC DNA]</scope>
    <source>
        <strain evidence="7 8">S-613</strain>
    </source>
</reference>
<feature type="transmembrane region" description="Helical" evidence="6">
    <location>
        <begin position="128"/>
        <end position="151"/>
    </location>
</feature>
<protein>
    <recommendedName>
        <fullName evidence="9">Threonine transporter</fullName>
    </recommendedName>
</protein>
<keyword evidence="2" id="KW-1003">Cell membrane</keyword>
<proteinExistence type="predicted"/>
<dbReference type="GO" id="GO:0015171">
    <property type="term" value="F:amino acid transmembrane transporter activity"/>
    <property type="evidence" value="ECO:0007669"/>
    <property type="project" value="TreeGrafter"/>
</dbReference>
<evidence type="ECO:0000256" key="4">
    <source>
        <dbReference type="ARBA" id="ARBA00022989"/>
    </source>
</evidence>
<gene>
    <name evidence="7" type="ORF">CAQU_00340</name>
</gene>
<keyword evidence="8" id="KW-1185">Reference proteome</keyword>
<keyword evidence="5 6" id="KW-0472">Membrane</keyword>
<dbReference type="GO" id="GO:0005886">
    <property type="term" value="C:plasma membrane"/>
    <property type="evidence" value="ECO:0007669"/>
    <property type="project" value="UniProtKB-SubCell"/>
</dbReference>
<dbReference type="PANTHER" id="PTHR30086">
    <property type="entry name" value="ARGININE EXPORTER PROTEIN ARGO"/>
    <property type="match status" value="1"/>
</dbReference>
<comment type="subcellular location">
    <subcellularLocation>
        <location evidence="1">Cell membrane</location>
        <topology evidence="1">Multi-pass membrane protein</topology>
    </subcellularLocation>
</comment>
<dbReference type="STRING" id="1431546.CAQU_00340"/>
<evidence type="ECO:0000313" key="8">
    <source>
        <dbReference type="Proteomes" id="UP000185478"/>
    </source>
</evidence>
<dbReference type="EMBL" id="CP009245">
    <property type="protein sequence ID" value="APT83791.1"/>
    <property type="molecule type" value="Genomic_DNA"/>
</dbReference>
<evidence type="ECO:0000313" key="7">
    <source>
        <dbReference type="EMBL" id="APT83791.1"/>
    </source>
</evidence>
<evidence type="ECO:0000256" key="3">
    <source>
        <dbReference type="ARBA" id="ARBA00022692"/>
    </source>
</evidence>
<evidence type="ECO:0000256" key="6">
    <source>
        <dbReference type="SAM" id="Phobius"/>
    </source>
</evidence>
<accession>A0A1L7CD76</accession>
<evidence type="ECO:0000256" key="2">
    <source>
        <dbReference type="ARBA" id="ARBA00022475"/>
    </source>
</evidence>
<dbReference type="InterPro" id="IPR001123">
    <property type="entry name" value="LeuE-type"/>
</dbReference>
<sequence length="220" mass="22751">MTLTQLAALLSVWVAAITSPGPDTVQLTRLAANSRRKAVLGALGIMVGNTLWIVLSLAGMSALLAARPSLTHLLEIAGGVVLCWMGQGAIRGGVAARKTHQATTATAQPEAQPAPAARPINDQQAFRLGLVTNLSNPKAIIFFGAIFAQFLSPDMGAAWTVALALILITTGLMWFVGFAVAANLIAAPLARFAPIIDILAGIIFLAVGITLVATGIHAMI</sequence>
<name>A0A1L7CD76_9CORY</name>
<keyword evidence="4 6" id="KW-1133">Transmembrane helix</keyword>
<keyword evidence="3 6" id="KW-0812">Transmembrane</keyword>
<dbReference type="PANTHER" id="PTHR30086:SF20">
    <property type="entry name" value="ARGININE EXPORTER PROTEIN ARGO-RELATED"/>
    <property type="match status" value="1"/>
</dbReference>